<keyword evidence="3 9" id="KW-0489">Methyltransferase</keyword>
<dbReference type="GO" id="GO:0032259">
    <property type="term" value="P:methylation"/>
    <property type="evidence" value="ECO:0007669"/>
    <property type="project" value="UniProtKB-KW"/>
</dbReference>
<dbReference type="EMBL" id="FOMI01000008">
    <property type="protein sequence ID" value="SFD28209.1"/>
    <property type="molecule type" value="Genomic_DNA"/>
</dbReference>
<dbReference type="SUPFAM" id="SSF53335">
    <property type="entry name" value="S-adenosyl-L-methionine-dependent methyltransferases"/>
    <property type="match status" value="1"/>
</dbReference>
<evidence type="ECO:0000256" key="1">
    <source>
        <dbReference type="ARBA" id="ARBA00006594"/>
    </source>
</evidence>
<dbReference type="GO" id="GO:0003677">
    <property type="term" value="F:DNA binding"/>
    <property type="evidence" value="ECO:0007669"/>
    <property type="project" value="InterPro"/>
</dbReference>
<organism evidence="9 10">
    <name type="scientific">Algibacter pectinivorans</name>
    <dbReference type="NCBI Taxonomy" id="870482"/>
    <lineage>
        <taxon>Bacteria</taxon>
        <taxon>Pseudomonadati</taxon>
        <taxon>Bacteroidota</taxon>
        <taxon>Flavobacteriia</taxon>
        <taxon>Flavobacteriales</taxon>
        <taxon>Flavobacteriaceae</taxon>
        <taxon>Algibacter</taxon>
    </lineage>
</organism>
<proteinExistence type="inferred from homology"/>
<dbReference type="RefSeq" id="WP_092852601.1">
    <property type="nucleotide sequence ID" value="NZ_FOMI01000008.1"/>
</dbReference>
<dbReference type="PROSITE" id="PS00092">
    <property type="entry name" value="N6_MTASE"/>
    <property type="match status" value="1"/>
</dbReference>
<dbReference type="GO" id="GO:0009007">
    <property type="term" value="F:site-specific DNA-methyltransferase (adenine-specific) activity"/>
    <property type="evidence" value="ECO:0007669"/>
    <property type="project" value="UniProtKB-EC"/>
</dbReference>
<dbReference type="Pfam" id="PF01555">
    <property type="entry name" value="N6_N4_Mtase"/>
    <property type="match status" value="2"/>
</dbReference>
<evidence type="ECO:0000256" key="3">
    <source>
        <dbReference type="ARBA" id="ARBA00022603"/>
    </source>
</evidence>
<comment type="similarity">
    <text evidence="1">Belongs to the N(4)/N(6)-methyltransferase family.</text>
</comment>
<keyword evidence="4 9" id="KW-0808">Transferase</keyword>
<comment type="catalytic activity">
    <reaction evidence="6">
        <text>a 2'-deoxyadenosine in DNA + S-adenosyl-L-methionine = an N(6)-methyl-2'-deoxyadenosine in DNA + S-adenosyl-L-homocysteine + H(+)</text>
        <dbReference type="Rhea" id="RHEA:15197"/>
        <dbReference type="Rhea" id="RHEA-COMP:12418"/>
        <dbReference type="Rhea" id="RHEA-COMP:12419"/>
        <dbReference type="ChEBI" id="CHEBI:15378"/>
        <dbReference type="ChEBI" id="CHEBI:57856"/>
        <dbReference type="ChEBI" id="CHEBI:59789"/>
        <dbReference type="ChEBI" id="CHEBI:90615"/>
        <dbReference type="ChEBI" id="CHEBI:90616"/>
        <dbReference type="EC" id="2.1.1.72"/>
    </reaction>
</comment>
<dbReference type="InterPro" id="IPR002295">
    <property type="entry name" value="N4/N6-MTase_EcoPI_Mod-like"/>
</dbReference>
<feature type="region of interest" description="Disordered" evidence="7">
    <location>
        <begin position="76"/>
        <end position="96"/>
    </location>
</feature>
<feature type="domain" description="DNA methylase N-4/N-6" evidence="8">
    <location>
        <begin position="122"/>
        <end position="273"/>
    </location>
</feature>
<dbReference type="Proteomes" id="UP000199439">
    <property type="component" value="Unassembled WGS sequence"/>
</dbReference>
<sequence length="650" mass="74653">MNKKDILNKIKSLEGLNQDERAYLVNLVNTKKKYGLVWEDKPEDVEEQLRTKLPVLQEVKERAIINDAVTLSAVEGSHNNNDITSSTSSRAESRGETPNHILIEGDNLHALTALTFTHENKIDLIYIDPPYNTGNKADDGTTDFKYNDDYVDSDDEYRHSKWLSFMSKRLTIARQLLADDGFLCVSIDDNEIAQLKILLDELFNQKTKVVAVKMSEASGLKMGATNRIKNIPKYKEYLVFAKPSGIRDLDIESVKKDEWDNEYNIYIDNFEKKDRDFIDAHMSNPSQKIIEDIDKILDRIELTSVNQKIKDLKIPKKHIDEWKFTNSWRIVRTAASTSVKRLADDKRNDISQNYFSVISKRDKIVYIVKGDYSSESKSPRVQFLFADTNLMVHPGDFWSDIRTTGLEAEGGVEFKNGKKPLKLLNRILNSHFNKNTTILDFFAGSGSTLHSALELNNKDGFNRNVILVTNNENDICENTTYQRCLNVIKGFGSFEGYTNNNLRYYKTAFVEREPSLQNKRQLTQLATELLCIKEDCYTEVKHQLSISPKQAQIFTNNNGKYLVAIYHSRNQLQVQEQLISWVESLTNTTEKVRLYAFSPEKEVLAEEFYEVAEKVEVVPLPEAIYNAYLSTIKALKLDKKQVYNNNTAEA</sequence>
<evidence type="ECO:0000313" key="9">
    <source>
        <dbReference type="EMBL" id="SFD28209.1"/>
    </source>
</evidence>
<dbReference type="InterPro" id="IPR029063">
    <property type="entry name" value="SAM-dependent_MTases_sf"/>
</dbReference>
<keyword evidence="5" id="KW-0949">S-adenosyl-L-methionine</keyword>
<evidence type="ECO:0000256" key="5">
    <source>
        <dbReference type="ARBA" id="ARBA00022691"/>
    </source>
</evidence>
<evidence type="ECO:0000256" key="4">
    <source>
        <dbReference type="ARBA" id="ARBA00022679"/>
    </source>
</evidence>
<gene>
    <name evidence="9" type="ORF">SAMN04487987_10873</name>
</gene>
<evidence type="ECO:0000313" key="10">
    <source>
        <dbReference type="Proteomes" id="UP000199439"/>
    </source>
</evidence>
<feature type="compositionally biased region" description="Polar residues" evidence="7">
    <location>
        <begin position="77"/>
        <end position="90"/>
    </location>
</feature>
<name>A0A1I1R1L1_9FLAO</name>
<evidence type="ECO:0000256" key="2">
    <source>
        <dbReference type="ARBA" id="ARBA00011900"/>
    </source>
</evidence>
<dbReference type="Gene3D" id="3.40.50.150">
    <property type="entry name" value="Vaccinia Virus protein VP39"/>
    <property type="match status" value="2"/>
</dbReference>
<dbReference type="InterPro" id="IPR002052">
    <property type="entry name" value="DNA_methylase_N6_adenine_CS"/>
</dbReference>
<dbReference type="AlphaFoldDB" id="A0A1I1R1L1"/>
<dbReference type="GO" id="GO:0008170">
    <property type="term" value="F:N-methyltransferase activity"/>
    <property type="evidence" value="ECO:0007669"/>
    <property type="project" value="InterPro"/>
</dbReference>
<evidence type="ECO:0000259" key="8">
    <source>
        <dbReference type="Pfam" id="PF01555"/>
    </source>
</evidence>
<dbReference type="InterPro" id="IPR002941">
    <property type="entry name" value="DNA_methylase_N4/N6"/>
</dbReference>
<evidence type="ECO:0000256" key="6">
    <source>
        <dbReference type="ARBA" id="ARBA00047942"/>
    </source>
</evidence>
<keyword evidence="10" id="KW-1185">Reference proteome</keyword>
<dbReference type="EC" id="2.1.1.72" evidence="2"/>
<evidence type="ECO:0000256" key="7">
    <source>
        <dbReference type="SAM" id="MobiDB-lite"/>
    </source>
</evidence>
<feature type="domain" description="DNA methylase N-4/N-6" evidence="8">
    <location>
        <begin position="284"/>
        <end position="458"/>
    </location>
</feature>
<dbReference type="OrthoDB" id="9800801at2"/>
<reference evidence="10" key="1">
    <citation type="submission" date="2016-10" db="EMBL/GenBank/DDBJ databases">
        <authorList>
            <person name="Varghese N."/>
            <person name="Submissions S."/>
        </authorList>
    </citation>
    <scope>NUCLEOTIDE SEQUENCE [LARGE SCALE GENOMIC DNA]</scope>
    <source>
        <strain evidence="10">DSM 25730</strain>
    </source>
</reference>
<accession>A0A1I1R1L1</accession>
<dbReference type="PRINTS" id="PR00506">
    <property type="entry name" value="D21N6MTFRASE"/>
</dbReference>
<protein>
    <recommendedName>
        <fullName evidence="2">site-specific DNA-methyltransferase (adenine-specific)</fullName>
        <ecNumber evidence="2">2.1.1.72</ecNumber>
    </recommendedName>
</protein>
<dbReference type="STRING" id="870482.SAMN04487987_10873"/>